<keyword evidence="1" id="KW-1133">Transmembrane helix</keyword>
<protein>
    <submittedName>
        <fullName evidence="2">Uncharacterized protein</fullName>
    </submittedName>
</protein>
<dbReference type="AlphaFoldDB" id="A0A2A2L8D3"/>
<evidence type="ECO:0000313" key="3">
    <source>
        <dbReference type="Proteomes" id="UP000218231"/>
    </source>
</evidence>
<proteinExistence type="predicted"/>
<sequence>MERGCSSYAPFKVGGCAWSETNLTVYNTVPNSFDPPYLRTKRDLATKARMTRCFCQGDRCNSTTSLFSWLLLLLITLGVAFLLK</sequence>
<reference evidence="2 3" key="1">
    <citation type="journal article" date="2017" name="Curr. Biol.">
        <title>Genome architecture and evolution of a unichromosomal asexual nematode.</title>
        <authorList>
            <person name="Fradin H."/>
            <person name="Zegar C."/>
            <person name="Gutwein M."/>
            <person name="Lucas J."/>
            <person name="Kovtun M."/>
            <person name="Corcoran D."/>
            <person name="Baugh L.R."/>
            <person name="Kiontke K."/>
            <person name="Gunsalus K."/>
            <person name="Fitch D.H."/>
            <person name="Piano F."/>
        </authorList>
    </citation>
    <scope>NUCLEOTIDE SEQUENCE [LARGE SCALE GENOMIC DNA]</scope>
    <source>
        <strain evidence="2">PF1309</strain>
    </source>
</reference>
<name>A0A2A2L8D3_9BILA</name>
<dbReference type="Proteomes" id="UP000218231">
    <property type="component" value="Unassembled WGS sequence"/>
</dbReference>
<evidence type="ECO:0000313" key="2">
    <source>
        <dbReference type="EMBL" id="PAV82531.1"/>
    </source>
</evidence>
<keyword evidence="1" id="KW-0472">Membrane</keyword>
<evidence type="ECO:0000256" key="1">
    <source>
        <dbReference type="SAM" id="Phobius"/>
    </source>
</evidence>
<comment type="caution">
    <text evidence="2">The sequence shown here is derived from an EMBL/GenBank/DDBJ whole genome shotgun (WGS) entry which is preliminary data.</text>
</comment>
<keyword evidence="1" id="KW-0812">Transmembrane</keyword>
<accession>A0A2A2L8D3</accession>
<dbReference type="EMBL" id="LIAE01007043">
    <property type="protein sequence ID" value="PAV82531.1"/>
    <property type="molecule type" value="Genomic_DNA"/>
</dbReference>
<gene>
    <name evidence="2" type="ORF">WR25_15896</name>
</gene>
<organism evidence="2 3">
    <name type="scientific">Diploscapter pachys</name>
    <dbReference type="NCBI Taxonomy" id="2018661"/>
    <lineage>
        <taxon>Eukaryota</taxon>
        <taxon>Metazoa</taxon>
        <taxon>Ecdysozoa</taxon>
        <taxon>Nematoda</taxon>
        <taxon>Chromadorea</taxon>
        <taxon>Rhabditida</taxon>
        <taxon>Rhabditina</taxon>
        <taxon>Rhabditomorpha</taxon>
        <taxon>Rhabditoidea</taxon>
        <taxon>Rhabditidae</taxon>
        <taxon>Diploscapter</taxon>
    </lineage>
</organism>
<feature type="transmembrane region" description="Helical" evidence="1">
    <location>
        <begin position="66"/>
        <end position="83"/>
    </location>
</feature>
<keyword evidence="3" id="KW-1185">Reference proteome</keyword>